<accession>A0ABD1SC72</accession>
<keyword evidence="3" id="KW-1185">Reference proteome</keyword>
<protein>
    <submittedName>
        <fullName evidence="2">Retrovirus-related Pol polyprotein from transposon TNT 1-94</fullName>
    </submittedName>
</protein>
<evidence type="ECO:0000256" key="1">
    <source>
        <dbReference type="SAM" id="Coils"/>
    </source>
</evidence>
<dbReference type="Proteomes" id="UP001604336">
    <property type="component" value="Unassembled WGS sequence"/>
</dbReference>
<dbReference type="AlphaFoldDB" id="A0ABD1SC72"/>
<organism evidence="2 3">
    <name type="scientific">Abeliophyllum distichum</name>
    <dbReference type="NCBI Taxonomy" id="126358"/>
    <lineage>
        <taxon>Eukaryota</taxon>
        <taxon>Viridiplantae</taxon>
        <taxon>Streptophyta</taxon>
        <taxon>Embryophyta</taxon>
        <taxon>Tracheophyta</taxon>
        <taxon>Spermatophyta</taxon>
        <taxon>Magnoliopsida</taxon>
        <taxon>eudicotyledons</taxon>
        <taxon>Gunneridae</taxon>
        <taxon>Pentapetalae</taxon>
        <taxon>asterids</taxon>
        <taxon>lamiids</taxon>
        <taxon>Lamiales</taxon>
        <taxon>Oleaceae</taxon>
        <taxon>Forsythieae</taxon>
        <taxon>Abeliophyllum</taxon>
    </lineage>
</organism>
<comment type="caution">
    <text evidence="2">The sequence shown here is derived from an EMBL/GenBank/DDBJ whole genome shotgun (WGS) entry which is preliminary data.</text>
</comment>
<reference evidence="3" key="1">
    <citation type="submission" date="2024-07" db="EMBL/GenBank/DDBJ databases">
        <title>Two chromosome-level genome assemblies of Korean endemic species Abeliophyllum distichum and Forsythia ovata (Oleaceae).</title>
        <authorList>
            <person name="Jang H."/>
        </authorList>
    </citation>
    <scope>NUCLEOTIDE SEQUENCE [LARGE SCALE GENOMIC DNA]</scope>
</reference>
<keyword evidence="1" id="KW-0175">Coiled coil</keyword>
<gene>
    <name evidence="2" type="ORF">Adt_23913</name>
</gene>
<dbReference type="EMBL" id="JBFOLK010000007">
    <property type="protein sequence ID" value="KAL2498363.1"/>
    <property type="molecule type" value="Genomic_DNA"/>
</dbReference>
<name>A0ABD1SC72_9LAMI</name>
<sequence>MSSLNKSISNVPEKEKIVKQIDLDLHNNDEILQDTQIEVETTELDLDQAEENVEENKDQEETQALSDYQLARDRVKRTRFPSSRINNEDFVTYFSDLDIISTKPNSYEEVMNGKNSKLWLAAIQDEMNSLMKNRTWTLVSKPKDQKVIDWKWVYKVKE</sequence>
<evidence type="ECO:0000313" key="3">
    <source>
        <dbReference type="Proteomes" id="UP001604336"/>
    </source>
</evidence>
<feature type="coiled-coil region" evidence="1">
    <location>
        <begin position="32"/>
        <end position="59"/>
    </location>
</feature>
<evidence type="ECO:0000313" key="2">
    <source>
        <dbReference type="EMBL" id="KAL2498363.1"/>
    </source>
</evidence>
<proteinExistence type="predicted"/>